<keyword evidence="5 8" id="KW-0812">Transmembrane</keyword>
<evidence type="ECO:0000256" key="1">
    <source>
        <dbReference type="ARBA" id="ARBA00004651"/>
    </source>
</evidence>
<feature type="transmembrane region" description="Helical" evidence="8">
    <location>
        <begin position="63"/>
        <end position="79"/>
    </location>
</feature>
<evidence type="ECO:0000256" key="2">
    <source>
        <dbReference type="ARBA" id="ARBA00007935"/>
    </source>
</evidence>
<dbReference type="Proteomes" id="UP000037600">
    <property type="component" value="Unassembled WGS sequence"/>
</dbReference>
<evidence type="ECO:0000256" key="7">
    <source>
        <dbReference type="ARBA" id="ARBA00023136"/>
    </source>
</evidence>
<dbReference type="PATRIC" id="fig|1513271.3.peg.2019"/>
<dbReference type="InterPro" id="IPR037294">
    <property type="entry name" value="ABC_BtuC-like"/>
</dbReference>
<keyword evidence="6 8" id="KW-1133">Transmembrane helix</keyword>
<dbReference type="Gene3D" id="1.10.3470.10">
    <property type="entry name" value="ABC transporter involved in vitamin B12 uptake, BtuC"/>
    <property type="match status" value="1"/>
</dbReference>
<evidence type="ECO:0000313" key="10">
    <source>
        <dbReference type="Proteomes" id="UP000037600"/>
    </source>
</evidence>
<dbReference type="GO" id="GO:0005886">
    <property type="term" value="C:plasma membrane"/>
    <property type="evidence" value="ECO:0007669"/>
    <property type="project" value="UniProtKB-SubCell"/>
</dbReference>
<feature type="transmembrane region" description="Helical" evidence="8">
    <location>
        <begin position="270"/>
        <end position="294"/>
    </location>
</feature>
<reference evidence="9 10" key="1">
    <citation type="submission" date="2015-04" db="EMBL/GenBank/DDBJ databases">
        <title>Draft Genome Sequence of the Novel Agar-Digesting Marine Bacterium Q1.</title>
        <authorList>
            <person name="Li Y."/>
            <person name="Li D."/>
            <person name="Chen G."/>
            <person name="Du Z."/>
        </authorList>
    </citation>
    <scope>NUCLEOTIDE SEQUENCE [LARGE SCALE GENOMIC DNA]</scope>
    <source>
        <strain evidence="9 10">Q1</strain>
    </source>
</reference>
<evidence type="ECO:0000256" key="5">
    <source>
        <dbReference type="ARBA" id="ARBA00022692"/>
    </source>
</evidence>
<comment type="subcellular location">
    <subcellularLocation>
        <location evidence="1">Cell membrane</location>
        <topology evidence="1">Multi-pass membrane protein</topology>
    </subcellularLocation>
</comment>
<evidence type="ECO:0000256" key="8">
    <source>
        <dbReference type="SAM" id="Phobius"/>
    </source>
</evidence>
<dbReference type="SUPFAM" id="SSF81345">
    <property type="entry name" value="ABC transporter involved in vitamin B12 uptake, BtuC"/>
    <property type="match status" value="1"/>
</dbReference>
<dbReference type="InterPro" id="IPR000522">
    <property type="entry name" value="ABC_transptr_permease_BtuC"/>
</dbReference>
<comment type="similarity">
    <text evidence="2">Belongs to the binding-protein-dependent transport system permease family. FecCD subfamily.</text>
</comment>
<dbReference type="PANTHER" id="PTHR30472">
    <property type="entry name" value="FERRIC ENTEROBACTIN TRANSPORT SYSTEM PERMEASE PROTEIN"/>
    <property type="match status" value="1"/>
</dbReference>
<dbReference type="STRING" id="1513271.XM47_09935"/>
<dbReference type="FunFam" id="1.10.3470.10:FF:000001">
    <property type="entry name" value="Vitamin B12 ABC transporter permease BtuC"/>
    <property type="match status" value="1"/>
</dbReference>
<comment type="caution">
    <text evidence="9">The sequence shown here is derived from an EMBL/GenBank/DDBJ whole genome shotgun (WGS) entry which is preliminary data.</text>
</comment>
<keyword evidence="3" id="KW-0813">Transport</keyword>
<dbReference type="PANTHER" id="PTHR30472:SF67">
    <property type="entry name" value="PERMEASE OF ABC TRANSPORTER-RELATED"/>
    <property type="match status" value="1"/>
</dbReference>
<dbReference type="Pfam" id="PF01032">
    <property type="entry name" value="FecCD"/>
    <property type="match status" value="1"/>
</dbReference>
<dbReference type="OrthoDB" id="9055647at2"/>
<evidence type="ECO:0000256" key="3">
    <source>
        <dbReference type="ARBA" id="ARBA00022448"/>
    </source>
</evidence>
<sequence length="328" mass="35168">MFNASTQVKIIFGLIGLLVSFFVSLFFGSAELSIQQVSACLINDCDSQMIETLIWQIRMPRVLVAVLCGMGLAVAGAILQNTTRNPLAEPYLFGVVSGAGLGASIVSLWFSHSPSFVLPLVAFFGALAAILIVVTIHSISKKQQIASLLLSGVAVSFMFSAISQFILFVGDPFAANRVIFWLMGSLSRVENQHLVIIAPVVIACISLVYYLHRQLDALMLGEENALTMGINVKSLRYVLLALCAALTAILVSFCGGIGFVGLMIPHIARQIFGVTSAKLITGCIIIGSIFLIWVDVIARVAVKGQEIPIGVITSVIGSLFFISLMLKK</sequence>
<protein>
    <submittedName>
        <fullName evidence="9">ABC transporter permease</fullName>
    </submittedName>
</protein>
<keyword evidence="7 8" id="KW-0472">Membrane</keyword>
<dbReference type="AlphaFoldDB" id="A0A0J8GR84"/>
<evidence type="ECO:0000256" key="6">
    <source>
        <dbReference type="ARBA" id="ARBA00022989"/>
    </source>
</evidence>
<evidence type="ECO:0000256" key="4">
    <source>
        <dbReference type="ARBA" id="ARBA00022475"/>
    </source>
</evidence>
<dbReference type="CDD" id="cd06550">
    <property type="entry name" value="TM_ABC_iron-siderophores_like"/>
    <property type="match status" value="1"/>
</dbReference>
<accession>A0A0J8GR84</accession>
<feature type="transmembrane region" description="Helical" evidence="8">
    <location>
        <begin position="306"/>
        <end position="326"/>
    </location>
</feature>
<keyword evidence="4" id="KW-1003">Cell membrane</keyword>
<evidence type="ECO:0000313" key="9">
    <source>
        <dbReference type="EMBL" id="KMT65340.1"/>
    </source>
</evidence>
<feature type="transmembrane region" description="Helical" evidence="8">
    <location>
        <begin position="116"/>
        <end position="136"/>
    </location>
</feature>
<feature type="transmembrane region" description="Helical" evidence="8">
    <location>
        <begin position="193"/>
        <end position="211"/>
    </location>
</feature>
<name>A0A0J8GR84_9ALTE</name>
<feature type="transmembrane region" description="Helical" evidence="8">
    <location>
        <begin position="91"/>
        <end position="110"/>
    </location>
</feature>
<dbReference type="EMBL" id="LAZL01000012">
    <property type="protein sequence ID" value="KMT65340.1"/>
    <property type="molecule type" value="Genomic_DNA"/>
</dbReference>
<gene>
    <name evidence="9" type="ORF">XM47_09935</name>
</gene>
<dbReference type="GO" id="GO:0033214">
    <property type="term" value="P:siderophore-iron import into cell"/>
    <property type="evidence" value="ECO:0007669"/>
    <property type="project" value="TreeGrafter"/>
</dbReference>
<feature type="transmembrane region" description="Helical" evidence="8">
    <location>
        <begin position="237"/>
        <end position="264"/>
    </location>
</feature>
<feature type="transmembrane region" description="Helical" evidence="8">
    <location>
        <begin position="148"/>
        <end position="173"/>
    </location>
</feature>
<dbReference type="GO" id="GO:0022857">
    <property type="term" value="F:transmembrane transporter activity"/>
    <property type="evidence" value="ECO:0007669"/>
    <property type="project" value="InterPro"/>
</dbReference>
<proteinExistence type="inferred from homology"/>
<keyword evidence="10" id="KW-1185">Reference proteome</keyword>
<dbReference type="RefSeq" id="WP_048692139.1">
    <property type="nucleotide sequence ID" value="NZ_KQ130489.1"/>
</dbReference>
<organism evidence="9 10">
    <name type="scientific">Catenovulum maritimum</name>
    <dbReference type="NCBI Taxonomy" id="1513271"/>
    <lineage>
        <taxon>Bacteria</taxon>
        <taxon>Pseudomonadati</taxon>
        <taxon>Pseudomonadota</taxon>
        <taxon>Gammaproteobacteria</taxon>
        <taxon>Alteromonadales</taxon>
        <taxon>Alteromonadaceae</taxon>
        <taxon>Catenovulum</taxon>
    </lineage>
</organism>